<accession>A0AAN9HKV6</accession>
<evidence type="ECO:0000313" key="2">
    <source>
        <dbReference type="Proteomes" id="UP001372338"/>
    </source>
</evidence>
<dbReference type="AlphaFoldDB" id="A0AAN9HKV6"/>
<evidence type="ECO:0000313" key="1">
    <source>
        <dbReference type="EMBL" id="KAK7235877.1"/>
    </source>
</evidence>
<dbReference type="EMBL" id="JAYWIO010000040">
    <property type="protein sequence ID" value="KAK7235877.1"/>
    <property type="molecule type" value="Genomic_DNA"/>
</dbReference>
<keyword evidence="2" id="KW-1185">Reference proteome</keyword>
<gene>
    <name evidence="1" type="ORF">RIF29_45971</name>
</gene>
<sequence length="187" mass="20626">MFPEGGRLLSGQQSSTSSRLLYDGLPCILGSARSSTLRPSNLKSRERERDSRFRRAKAFAALARHERCLGGQREAASLGLGGASLWALGKESHLVELAKNSTKEGLSGKEAIRQHRKSGTLFTALYLKQCAAVMPDSEVRRGRKPKTLSLSPGRPKELYSSALRGRRAGNLRSPKIELRLRLAQKER</sequence>
<dbReference type="Proteomes" id="UP001372338">
    <property type="component" value="Unassembled WGS sequence"/>
</dbReference>
<proteinExistence type="predicted"/>
<comment type="caution">
    <text evidence="1">The sequence shown here is derived from an EMBL/GenBank/DDBJ whole genome shotgun (WGS) entry which is preliminary data.</text>
</comment>
<protein>
    <submittedName>
        <fullName evidence="1">Uncharacterized protein</fullName>
    </submittedName>
</protein>
<reference evidence="1 2" key="1">
    <citation type="submission" date="2024-01" db="EMBL/GenBank/DDBJ databases">
        <title>The genomes of 5 underutilized Papilionoideae crops provide insights into root nodulation and disease resistanc.</title>
        <authorList>
            <person name="Yuan L."/>
        </authorList>
    </citation>
    <scope>NUCLEOTIDE SEQUENCE [LARGE SCALE GENOMIC DNA]</scope>
    <source>
        <strain evidence="1">ZHUSHIDOU_FW_LH</strain>
        <tissue evidence="1">Leaf</tissue>
    </source>
</reference>
<name>A0AAN9HKV6_CROPI</name>
<organism evidence="1 2">
    <name type="scientific">Crotalaria pallida</name>
    <name type="common">Smooth rattlebox</name>
    <name type="synonym">Crotalaria striata</name>
    <dbReference type="NCBI Taxonomy" id="3830"/>
    <lineage>
        <taxon>Eukaryota</taxon>
        <taxon>Viridiplantae</taxon>
        <taxon>Streptophyta</taxon>
        <taxon>Embryophyta</taxon>
        <taxon>Tracheophyta</taxon>
        <taxon>Spermatophyta</taxon>
        <taxon>Magnoliopsida</taxon>
        <taxon>eudicotyledons</taxon>
        <taxon>Gunneridae</taxon>
        <taxon>Pentapetalae</taxon>
        <taxon>rosids</taxon>
        <taxon>fabids</taxon>
        <taxon>Fabales</taxon>
        <taxon>Fabaceae</taxon>
        <taxon>Papilionoideae</taxon>
        <taxon>50 kb inversion clade</taxon>
        <taxon>genistoids sensu lato</taxon>
        <taxon>core genistoids</taxon>
        <taxon>Crotalarieae</taxon>
        <taxon>Crotalaria</taxon>
    </lineage>
</organism>